<gene>
    <name evidence="3" type="ORF">SNAT2548_LOCUS7052</name>
</gene>
<keyword evidence="4" id="KW-1185">Reference proteome</keyword>
<keyword evidence="1" id="KW-0472">Membrane</keyword>
<proteinExistence type="predicted"/>
<evidence type="ECO:0000313" key="3">
    <source>
        <dbReference type="EMBL" id="CAE7210862.1"/>
    </source>
</evidence>
<comment type="caution">
    <text evidence="3">The sequence shown here is derived from an EMBL/GenBank/DDBJ whole genome shotgun (WGS) entry which is preliminary data.</text>
</comment>
<dbReference type="AlphaFoldDB" id="A0A812JUX3"/>
<organism evidence="3 4">
    <name type="scientific">Symbiodinium natans</name>
    <dbReference type="NCBI Taxonomy" id="878477"/>
    <lineage>
        <taxon>Eukaryota</taxon>
        <taxon>Sar</taxon>
        <taxon>Alveolata</taxon>
        <taxon>Dinophyceae</taxon>
        <taxon>Suessiales</taxon>
        <taxon>Symbiodiniaceae</taxon>
        <taxon>Symbiodinium</taxon>
    </lineage>
</organism>
<accession>A0A812JUX3</accession>
<feature type="signal peptide" evidence="2">
    <location>
        <begin position="1"/>
        <end position="28"/>
    </location>
</feature>
<evidence type="ECO:0000256" key="1">
    <source>
        <dbReference type="SAM" id="Phobius"/>
    </source>
</evidence>
<keyword evidence="1" id="KW-1133">Transmembrane helix</keyword>
<dbReference type="OrthoDB" id="443874at2759"/>
<feature type="transmembrane region" description="Helical" evidence="1">
    <location>
        <begin position="325"/>
        <end position="346"/>
    </location>
</feature>
<reference evidence="3" key="1">
    <citation type="submission" date="2021-02" db="EMBL/GenBank/DDBJ databases">
        <authorList>
            <person name="Dougan E. K."/>
            <person name="Rhodes N."/>
            <person name="Thang M."/>
            <person name="Chan C."/>
        </authorList>
    </citation>
    <scope>NUCLEOTIDE SEQUENCE</scope>
</reference>
<name>A0A812JUX3_9DINO</name>
<evidence type="ECO:0000256" key="2">
    <source>
        <dbReference type="SAM" id="SignalP"/>
    </source>
</evidence>
<protein>
    <submittedName>
        <fullName evidence="3">Uncharacterized protein</fullName>
    </submittedName>
</protein>
<sequence>MTDWRRTGSYGQRCACLFVLGLSSLVRSQDVSSVCYHEDYANVHPQAPEIRDGETVYREIRYNMTHRWFYRNEDVNVMNRPDQYRKVIVNLEPCRGVVYLFVRKTRRCYPDPYSCIDIRPGFERREAALCEWTHFVSEIDGSRDGSPTFFELPLSSTKHFISVYAPEDSAYTLTILADIGRYPRPGSNGRITARQLTEMQVQLSWDAAEFIPAGVAQAKQYWVYSSMLLESDNRTNMAVFLRPDKIMNTVCGLQNNTDRQYTIVPADQCSNGKCNVTIDGVITDKRYVFNIVAESTVGDHRMAYAGLIMRTDWEVIRQAASDRTLAVVGAVSGSVLGMVIIIYFLMLKLYG</sequence>
<keyword evidence="2" id="KW-0732">Signal</keyword>
<dbReference type="EMBL" id="CAJNDS010000482">
    <property type="protein sequence ID" value="CAE7210862.1"/>
    <property type="molecule type" value="Genomic_DNA"/>
</dbReference>
<keyword evidence="1" id="KW-0812">Transmembrane</keyword>
<evidence type="ECO:0000313" key="4">
    <source>
        <dbReference type="Proteomes" id="UP000604046"/>
    </source>
</evidence>
<dbReference type="Proteomes" id="UP000604046">
    <property type="component" value="Unassembled WGS sequence"/>
</dbReference>
<feature type="chain" id="PRO_5032267778" evidence="2">
    <location>
        <begin position="29"/>
        <end position="351"/>
    </location>
</feature>